<proteinExistence type="predicted"/>
<name>A0ABS9UUF9_9BACT</name>
<organism evidence="1 2">
    <name type="scientific">Belliella calami</name>
    <dbReference type="NCBI Taxonomy" id="2923436"/>
    <lineage>
        <taxon>Bacteria</taxon>
        <taxon>Pseudomonadati</taxon>
        <taxon>Bacteroidota</taxon>
        <taxon>Cytophagia</taxon>
        <taxon>Cytophagales</taxon>
        <taxon>Cyclobacteriaceae</taxon>
        <taxon>Belliella</taxon>
    </lineage>
</organism>
<comment type="caution">
    <text evidence="1">The sequence shown here is derived from an EMBL/GenBank/DDBJ whole genome shotgun (WGS) entry which is preliminary data.</text>
</comment>
<gene>
    <name evidence="1" type="ORF">MM236_19275</name>
</gene>
<sequence length="71" mass="8128">MEVKNCEKEKWSYLGHEKSFDNIATILHIKNFLCQTGKEFGELKVRGKLKNLNVLLTSTGISIKGIYNIEI</sequence>
<dbReference type="RefSeq" id="WP_241276637.1">
    <property type="nucleotide sequence ID" value="NZ_JAKZGS010000029.1"/>
</dbReference>
<keyword evidence="2" id="KW-1185">Reference proteome</keyword>
<protein>
    <submittedName>
        <fullName evidence="1">Uncharacterized protein</fullName>
    </submittedName>
</protein>
<dbReference type="EMBL" id="JAKZGS010000029">
    <property type="protein sequence ID" value="MCH7400144.1"/>
    <property type="molecule type" value="Genomic_DNA"/>
</dbReference>
<dbReference type="Proteomes" id="UP001165488">
    <property type="component" value="Unassembled WGS sequence"/>
</dbReference>
<evidence type="ECO:0000313" key="2">
    <source>
        <dbReference type="Proteomes" id="UP001165488"/>
    </source>
</evidence>
<reference evidence="1" key="1">
    <citation type="submission" date="2022-03" db="EMBL/GenBank/DDBJ databases">
        <title>De novo assembled genomes of Belliella spp. (Cyclobacteriaceae) strains.</title>
        <authorList>
            <person name="Szabo A."/>
            <person name="Korponai K."/>
            <person name="Felfoldi T."/>
        </authorList>
    </citation>
    <scope>NUCLEOTIDE SEQUENCE</scope>
    <source>
        <strain evidence="1">DSM 107340</strain>
    </source>
</reference>
<accession>A0ABS9UUF9</accession>
<evidence type="ECO:0000313" key="1">
    <source>
        <dbReference type="EMBL" id="MCH7400144.1"/>
    </source>
</evidence>